<organism evidence="2 3">
    <name type="scientific">Trifolium medium</name>
    <dbReference type="NCBI Taxonomy" id="97028"/>
    <lineage>
        <taxon>Eukaryota</taxon>
        <taxon>Viridiplantae</taxon>
        <taxon>Streptophyta</taxon>
        <taxon>Embryophyta</taxon>
        <taxon>Tracheophyta</taxon>
        <taxon>Spermatophyta</taxon>
        <taxon>Magnoliopsida</taxon>
        <taxon>eudicotyledons</taxon>
        <taxon>Gunneridae</taxon>
        <taxon>Pentapetalae</taxon>
        <taxon>rosids</taxon>
        <taxon>fabids</taxon>
        <taxon>Fabales</taxon>
        <taxon>Fabaceae</taxon>
        <taxon>Papilionoideae</taxon>
        <taxon>50 kb inversion clade</taxon>
        <taxon>NPAAA clade</taxon>
        <taxon>Hologalegina</taxon>
        <taxon>IRL clade</taxon>
        <taxon>Trifolieae</taxon>
        <taxon>Trifolium</taxon>
    </lineage>
</organism>
<accession>A0A392QWH7</accession>
<protein>
    <recommendedName>
        <fullName evidence="4">Retrotransposon gag domain-containing protein</fullName>
    </recommendedName>
</protein>
<dbReference type="Proteomes" id="UP000265520">
    <property type="component" value="Unassembled WGS sequence"/>
</dbReference>
<proteinExistence type="predicted"/>
<evidence type="ECO:0008006" key="4">
    <source>
        <dbReference type="Google" id="ProtNLM"/>
    </source>
</evidence>
<evidence type="ECO:0000256" key="1">
    <source>
        <dbReference type="SAM" id="MobiDB-lite"/>
    </source>
</evidence>
<sequence>MSPIHCISPTTENRSHSRGYLVQKEGEPLRDYIERFNHEVVQVLTDDQMKLYHLDRGLHPGSDFVKPVGMEQIWTLGAFLDKAKKYNTKKR</sequence>
<dbReference type="AlphaFoldDB" id="A0A392QWH7"/>
<evidence type="ECO:0000313" key="2">
    <source>
        <dbReference type="EMBL" id="MCI28648.1"/>
    </source>
</evidence>
<evidence type="ECO:0000313" key="3">
    <source>
        <dbReference type="Proteomes" id="UP000265520"/>
    </source>
</evidence>
<dbReference type="EMBL" id="LXQA010167066">
    <property type="protein sequence ID" value="MCI28648.1"/>
    <property type="molecule type" value="Genomic_DNA"/>
</dbReference>
<reference evidence="2 3" key="1">
    <citation type="journal article" date="2018" name="Front. Plant Sci.">
        <title>Red Clover (Trifolium pratense) and Zigzag Clover (T. medium) - A Picture of Genomic Similarities and Differences.</title>
        <authorList>
            <person name="Dluhosova J."/>
            <person name="Istvanek J."/>
            <person name="Nedelnik J."/>
            <person name="Repkova J."/>
        </authorList>
    </citation>
    <scope>NUCLEOTIDE SEQUENCE [LARGE SCALE GENOMIC DNA]</scope>
    <source>
        <strain evidence="3">cv. 10/8</strain>
        <tissue evidence="2">Leaf</tissue>
    </source>
</reference>
<keyword evidence="3" id="KW-1185">Reference proteome</keyword>
<comment type="caution">
    <text evidence="2">The sequence shown here is derived from an EMBL/GenBank/DDBJ whole genome shotgun (WGS) entry which is preliminary data.</text>
</comment>
<feature type="region of interest" description="Disordered" evidence="1">
    <location>
        <begin position="1"/>
        <end position="20"/>
    </location>
</feature>
<name>A0A392QWH7_9FABA</name>